<evidence type="ECO:0000313" key="2">
    <source>
        <dbReference type="Proteomes" id="UP000267900"/>
    </source>
</evidence>
<sequence length="272" mass="30124">MPEIFEISALWPLTSSNEADWLAELTGDAHGVTGFHTPDHPDGAWVLNAMYEHELGPGSLSHDELRRIGEEARGDTGPVVIGGHDLSFLRGRGVATGGGLGHAERPGPEYRRLRWAELARRTGGPVVRDGYLPSYRSSPDGRLPDGSWPVGIEPPTEGALDRPTWNRLIELLVDHSPAGPDTVCFAFYNPLLTVEYDFDNHRVLRGRLGDAWRLYDHPDYESTPSNLWPEGRSWATYTDWDLWGTKVSGPAGLIEALLGDEEIEAVRLPWDS</sequence>
<accession>A0A3Q9G3G1</accession>
<keyword evidence="2" id="KW-1185">Reference proteome</keyword>
<dbReference type="RefSeq" id="WP_126917571.1">
    <property type="nucleotide sequence ID" value="NZ_CP034587.1"/>
</dbReference>
<organism evidence="1 2">
    <name type="scientific">Streptomyces luteoverticillatus</name>
    <name type="common">Streptoverticillium luteoverticillatus</name>
    <dbReference type="NCBI Taxonomy" id="66425"/>
    <lineage>
        <taxon>Bacteria</taxon>
        <taxon>Bacillati</taxon>
        <taxon>Actinomycetota</taxon>
        <taxon>Actinomycetes</taxon>
        <taxon>Kitasatosporales</taxon>
        <taxon>Streptomycetaceae</taxon>
        <taxon>Streptomyces</taxon>
    </lineage>
</organism>
<dbReference type="OrthoDB" id="2426596at2"/>
<reference evidence="1 2" key="1">
    <citation type="submission" date="2018-12" db="EMBL/GenBank/DDBJ databases">
        <title>The whole draft genome of Streptomyce luteoverticillatus CGMCC 15060.</title>
        <authorList>
            <person name="Feng Z."/>
            <person name="Chen G."/>
            <person name="Zhang J."/>
            <person name="Zhu H."/>
            <person name="Yu X."/>
            <person name="Zhang W."/>
            <person name="Zhang X."/>
        </authorList>
    </citation>
    <scope>NUCLEOTIDE SEQUENCE [LARGE SCALE GENOMIC DNA]</scope>
    <source>
        <strain evidence="1 2">CGMCC 15060</strain>
    </source>
</reference>
<dbReference type="AlphaFoldDB" id="A0A3Q9G3G1"/>
<gene>
    <name evidence="1" type="ORF">EKH77_31430</name>
</gene>
<name>A0A3Q9G3G1_STRLT</name>
<protein>
    <submittedName>
        <fullName evidence="1">Uncharacterized protein</fullName>
    </submittedName>
</protein>
<proteinExistence type="predicted"/>
<dbReference type="EMBL" id="CP034587">
    <property type="protein sequence ID" value="AZQ75069.1"/>
    <property type="molecule type" value="Genomic_DNA"/>
</dbReference>
<evidence type="ECO:0000313" key="1">
    <source>
        <dbReference type="EMBL" id="AZQ75069.1"/>
    </source>
</evidence>
<dbReference type="Proteomes" id="UP000267900">
    <property type="component" value="Chromosome"/>
</dbReference>